<comment type="caution">
    <text evidence="2">The sequence shown here is derived from an EMBL/GenBank/DDBJ whole genome shotgun (WGS) entry which is preliminary data.</text>
</comment>
<proteinExistence type="predicted"/>
<organism evidence="2 3">
    <name type="scientific">Pseudanabaena cinerea FACHB-1277</name>
    <dbReference type="NCBI Taxonomy" id="2949581"/>
    <lineage>
        <taxon>Bacteria</taxon>
        <taxon>Bacillati</taxon>
        <taxon>Cyanobacteriota</taxon>
        <taxon>Cyanophyceae</taxon>
        <taxon>Pseudanabaenales</taxon>
        <taxon>Pseudanabaenaceae</taxon>
        <taxon>Pseudanabaena</taxon>
        <taxon>Pseudanabaena cinerea</taxon>
    </lineage>
</organism>
<evidence type="ECO:0000313" key="3">
    <source>
        <dbReference type="Proteomes" id="UP000631421"/>
    </source>
</evidence>
<dbReference type="AlphaFoldDB" id="A0A926Z877"/>
<protein>
    <recommendedName>
        <fullName evidence="1">Type III restriction enzyme C-terminal endonuclease domain-containing protein</fullName>
    </recommendedName>
</protein>
<keyword evidence="3" id="KW-1185">Reference proteome</keyword>
<dbReference type="RefSeq" id="WP_190352905.1">
    <property type="nucleotide sequence ID" value="NZ_JACJPY010000105.1"/>
</dbReference>
<sequence length="89" mass="10110">MNLQFSAEMETGTGKTYTFLRTIHELTATLPAIKSVKGKIKKTSTKGTLDHHELRELEKTKISCGEKHFALFEPLGVKYQLVEKTSHLY</sequence>
<reference evidence="2" key="1">
    <citation type="journal article" date="2015" name="ISME J.">
        <title>Draft Genome Sequence of Streptomyces incarnatus NRRL8089, which Produces the Nucleoside Antibiotic Sinefungin.</title>
        <authorList>
            <person name="Oshima K."/>
            <person name="Hattori M."/>
            <person name="Shimizu H."/>
            <person name="Fukuda K."/>
            <person name="Nemoto M."/>
            <person name="Inagaki K."/>
            <person name="Tamura T."/>
        </authorList>
    </citation>
    <scope>NUCLEOTIDE SEQUENCE</scope>
    <source>
        <strain evidence="2">FACHB-1277</strain>
    </source>
</reference>
<dbReference type="EMBL" id="JACJPY010000105">
    <property type="protein sequence ID" value="MBD2152433.1"/>
    <property type="molecule type" value="Genomic_DNA"/>
</dbReference>
<evidence type="ECO:0000259" key="1">
    <source>
        <dbReference type="Pfam" id="PF19778"/>
    </source>
</evidence>
<accession>A0A926Z877</accession>
<dbReference type="InterPro" id="IPR045572">
    <property type="entry name" value="RE_endonuc_C"/>
</dbReference>
<dbReference type="Pfam" id="PF19778">
    <property type="entry name" value="RE_endonuc"/>
    <property type="match status" value="1"/>
</dbReference>
<gene>
    <name evidence="2" type="ORF">H6F44_20265</name>
</gene>
<feature type="domain" description="Type III restriction enzyme C-terminal endonuclease" evidence="1">
    <location>
        <begin position="44"/>
        <end position="84"/>
    </location>
</feature>
<dbReference type="Proteomes" id="UP000631421">
    <property type="component" value="Unassembled WGS sequence"/>
</dbReference>
<evidence type="ECO:0000313" key="2">
    <source>
        <dbReference type="EMBL" id="MBD2152433.1"/>
    </source>
</evidence>
<dbReference type="GO" id="GO:0015668">
    <property type="term" value="F:type III site-specific deoxyribonuclease activity"/>
    <property type="evidence" value="ECO:0007669"/>
    <property type="project" value="InterPro"/>
</dbReference>
<name>A0A926Z877_9CYAN</name>
<reference evidence="2" key="2">
    <citation type="submission" date="2020-08" db="EMBL/GenBank/DDBJ databases">
        <authorList>
            <person name="Chen M."/>
            <person name="Teng W."/>
            <person name="Zhao L."/>
            <person name="Hu C."/>
            <person name="Zhou Y."/>
            <person name="Han B."/>
            <person name="Song L."/>
            <person name="Shu W."/>
        </authorList>
    </citation>
    <scope>NUCLEOTIDE SEQUENCE</scope>
    <source>
        <strain evidence="2">FACHB-1277</strain>
    </source>
</reference>